<evidence type="ECO:0000313" key="1">
    <source>
        <dbReference type="EMBL" id="KAJ0053094.1"/>
    </source>
</evidence>
<name>A0ACC0ZJA6_9ROSI</name>
<dbReference type="EMBL" id="CM047736">
    <property type="protein sequence ID" value="KAJ0053094.1"/>
    <property type="molecule type" value="Genomic_DNA"/>
</dbReference>
<reference evidence="2" key="1">
    <citation type="journal article" date="2023" name="G3 (Bethesda)">
        <title>Genome assembly and association tests identify interacting loci associated with vigor, precocity, and sex in interspecific pistachio rootstocks.</title>
        <authorList>
            <person name="Palmer W."/>
            <person name="Jacygrad E."/>
            <person name="Sagayaradj S."/>
            <person name="Cavanaugh K."/>
            <person name="Han R."/>
            <person name="Bertier L."/>
            <person name="Beede B."/>
            <person name="Kafkas S."/>
            <person name="Golino D."/>
            <person name="Preece J."/>
            <person name="Michelmore R."/>
        </authorList>
    </citation>
    <scope>NUCLEOTIDE SEQUENCE [LARGE SCALE GENOMIC DNA]</scope>
</reference>
<accession>A0ACC0ZJA6</accession>
<sequence>MAAVAESSQGENPNLAPPSDIVVKSKIREDATPWIEYAVQQFMIYQKTLEESFDSAIQTSRSRLSQIRLTASAHFHQTIDSLQDLKSEYAVYESILFGKVKEGIDVAATHPLITSGVAIGLGSVVLKRPRRFLYYNAQRLLMSEEVSQIPRVNALQIILMLPGGGLNHDLSLPILARTGDTIRLINLEVSFPLSQKSKLTPISKSISSSIALARYTLTSRADAKVKELRQSIDRLKAESEKLERVASVAEDEFIRGRTKLRQSGKQIQGVIRSAYKIERQAAGLKDILGELPRREASRFRSQVSNLASEAKRERNVLTKEVSKISNYGISV</sequence>
<gene>
    <name evidence="1" type="ORF">Pint_00166</name>
</gene>
<proteinExistence type="predicted"/>
<organism evidence="1 2">
    <name type="scientific">Pistacia integerrima</name>
    <dbReference type="NCBI Taxonomy" id="434235"/>
    <lineage>
        <taxon>Eukaryota</taxon>
        <taxon>Viridiplantae</taxon>
        <taxon>Streptophyta</taxon>
        <taxon>Embryophyta</taxon>
        <taxon>Tracheophyta</taxon>
        <taxon>Spermatophyta</taxon>
        <taxon>Magnoliopsida</taxon>
        <taxon>eudicotyledons</taxon>
        <taxon>Gunneridae</taxon>
        <taxon>Pentapetalae</taxon>
        <taxon>rosids</taxon>
        <taxon>malvids</taxon>
        <taxon>Sapindales</taxon>
        <taxon>Anacardiaceae</taxon>
        <taxon>Pistacia</taxon>
    </lineage>
</organism>
<evidence type="ECO:0000313" key="2">
    <source>
        <dbReference type="Proteomes" id="UP001163603"/>
    </source>
</evidence>
<dbReference type="Proteomes" id="UP001163603">
    <property type="component" value="Chromosome 1"/>
</dbReference>
<protein>
    <submittedName>
        <fullName evidence="1">Uncharacterized protein</fullName>
    </submittedName>
</protein>
<keyword evidence="2" id="KW-1185">Reference proteome</keyword>
<comment type="caution">
    <text evidence="1">The sequence shown here is derived from an EMBL/GenBank/DDBJ whole genome shotgun (WGS) entry which is preliminary data.</text>
</comment>